<evidence type="ECO:0000313" key="3">
    <source>
        <dbReference type="Proteomes" id="UP000518904"/>
    </source>
</evidence>
<sequence length="85" mass="9688">MPDWQQLEELKPFAEQRSVVVLLASSDLVLTDVEIPAGASRQLDNMLPYLLEDEIAQDVDDLHFSILAKEGRFAHVCAVERDWLH</sequence>
<dbReference type="EMBL" id="JABCLB010000986">
    <property type="protein sequence ID" value="NMU82763.1"/>
    <property type="molecule type" value="Genomic_DNA"/>
</dbReference>
<dbReference type="InterPro" id="IPR024230">
    <property type="entry name" value="GspL_cyto_dom"/>
</dbReference>
<dbReference type="AlphaFoldDB" id="A0A7Y0XBJ7"/>
<proteinExistence type="predicted"/>
<reference evidence="2 3" key="1">
    <citation type="submission" date="2020-04" db="EMBL/GenBank/DDBJ databases">
        <title>Whole-genome sequencing of Vibrio spp. from China reveals different genetic environments of blaCTX-M-14 among diverse lineages.</title>
        <authorList>
            <person name="Zheng Z."/>
            <person name="Ye L."/>
            <person name="Chen S."/>
        </authorList>
    </citation>
    <scope>NUCLEOTIDE SEQUENCE [LARGE SCALE GENOMIC DNA]</scope>
    <source>
        <strain evidence="2 3">Vb0551</strain>
    </source>
</reference>
<dbReference type="SUPFAM" id="SSF53067">
    <property type="entry name" value="Actin-like ATPase domain"/>
    <property type="match status" value="1"/>
</dbReference>
<protein>
    <submittedName>
        <fullName evidence="2">Type II secretion system protein GspL</fullName>
    </submittedName>
</protein>
<accession>A0A7Y0XBJ7</accession>
<dbReference type="GO" id="GO:0015628">
    <property type="term" value="P:protein secretion by the type II secretion system"/>
    <property type="evidence" value="ECO:0007669"/>
    <property type="project" value="InterPro"/>
</dbReference>
<name>A0A7Y0XBJ7_VIBPH</name>
<dbReference type="GO" id="GO:0015627">
    <property type="term" value="C:type II protein secretion system complex"/>
    <property type="evidence" value="ECO:0007669"/>
    <property type="project" value="InterPro"/>
</dbReference>
<organism evidence="2 3">
    <name type="scientific">Vibrio parahaemolyticus</name>
    <dbReference type="NCBI Taxonomy" id="670"/>
    <lineage>
        <taxon>Bacteria</taxon>
        <taxon>Pseudomonadati</taxon>
        <taxon>Pseudomonadota</taxon>
        <taxon>Gammaproteobacteria</taxon>
        <taxon>Vibrionales</taxon>
        <taxon>Vibrionaceae</taxon>
        <taxon>Vibrio</taxon>
    </lineage>
</organism>
<evidence type="ECO:0000259" key="1">
    <source>
        <dbReference type="Pfam" id="PF05134"/>
    </source>
</evidence>
<gene>
    <name evidence="2" type="ORF">HKB16_07690</name>
</gene>
<dbReference type="InterPro" id="IPR043129">
    <property type="entry name" value="ATPase_NBD"/>
</dbReference>
<feature type="domain" description="GspL cytoplasmic actin-ATPase-like" evidence="1">
    <location>
        <begin position="2"/>
        <end position="84"/>
    </location>
</feature>
<feature type="non-terminal residue" evidence="2">
    <location>
        <position position="85"/>
    </location>
</feature>
<dbReference type="Pfam" id="PF05134">
    <property type="entry name" value="T2SSL"/>
    <property type="match status" value="1"/>
</dbReference>
<dbReference type="GO" id="GO:0009276">
    <property type="term" value="C:Gram-negative-bacterium-type cell wall"/>
    <property type="evidence" value="ECO:0007669"/>
    <property type="project" value="InterPro"/>
</dbReference>
<dbReference type="Proteomes" id="UP000518904">
    <property type="component" value="Unassembled WGS sequence"/>
</dbReference>
<evidence type="ECO:0000313" key="2">
    <source>
        <dbReference type="EMBL" id="NMU82763.1"/>
    </source>
</evidence>
<dbReference type="NCBIfam" id="TIGR01709">
    <property type="entry name" value="typeII_sec_gspL"/>
    <property type="match status" value="1"/>
</dbReference>
<dbReference type="InterPro" id="IPR007812">
    <property type="entry name" value="T2SS_protein-GspL"/>
</dbReference>
<dbReference type="Gene3D" id="3.30.420.380">
    <property type="match status" value="1"/>
</dbReference>
<comment type="caution">
    <text evidence="2">The sequence shown here is derived from an EMBL/GenBank/DDBJ whole genome shotgun (WGS) entry which is preliminary data.</text>
</comment>